<feature type="active site" description="Charge relay system" evidence="5 6">
    <location>
        <position position="215"/>
    </location>
</feature>
<reference evidence="10 11" key="1">
    <citation type="submission" date="2020-08" db="EMBL/GenBank/DDBJ databases">
        <title>Genomic Encyclopedia of Type Strains, Phase III (KMG-III): the genomes of soil and plant-associated and newly described type strains.</title>
        <authorList>
            <person name="Whitman W."/>
        </authorList>
    </citation>
    <scope>NUCLEOTIDE SEQUENCE [LARGE SCALE GENOMIC DNA]</scope>
    <source>
        <strain evidence="10 11">CECT 8960</strain>
    </source>
</reference>
<evidence type="ECO:0000313" key="10">
    <source>
        <dbReference type="EMBL" id="MBB4906094.1"/>
    </source>
</evidence>
<comment type="similarity">
    <text evidence="1 6 7">Belongs to the peptidase S8 family.</text>
</comment>
<accession>A0A7W7Q3M5</accession>
<evidence type="ECO:0000256" key="2">
    <source>
        <dbReference type="ARBA" id="ARBA00022670"/>
    </source>
</evidence>
<keyword evidence="4 6" id="KW-0720">Serine protease</keyword>
<evidence type="ECO:0000256" key="8">
    <source>
        <dbReference type="SAM" id="SignalP"/>
    </source>
</evidence>
<dbReference type="InterPro" id="IPR036852">
    <property type="entry name" value="Peptidase_S8/S53_dom_sf"/>
</dbReference>
<feature type="signal peptide" evidence="8">
    <location>
        <begin position="1"/>
        <end position="27"/>
    </location>
</feature>
<dbReference type="InterPro" id="IPR050131">
    <property type="entry name" value="Peptidase_S8_subtilisin-like"/>
</dbReference>
<organism evidence="10 11">
    <name type="scientific">Actinophytocola algeriensis</name>
    <dbReference type="NCBI Taxonomy" id="1768010"/>
    <lineage>
        <taxon>Bacteria</taxon>
        <taxon>Bacillati</taxon>
        <taxon>Actinomycetota</taxon>
        <taxon>Actinomycetes</taxon>
        <taxon>Pseudonocardiales</taxon>
        <taxon>Pseudonocardiaceae</taxon>
    </lineage>
</organism>
<comment type="caution">
    <text evidence="10">The sequence shown here is derived from an EMBL/GenBank/DDBJ whole genome shotgun (WGS) entry which is preliminary data.</text>
</comment>
<evidence type="ECO:0000313" key="11">
    <source>
        <dbReference type="Proteomes" id="UP000520767"/>
    </source>
</evidence>
<dbReference type="InterPro" id="IPR023827">
    <property type="entry name" value="Peptidase_S8_Asp-AS"/>
</dbReference>
<keyword evidence="3 6" id="KW-0378">Hydrolase</keyword>
<dbReference type="GO" id="GO:0004252">
    <property type="term" value="F:serine-type endopeptidase activity"/>
    <property type="evidence" value="ECO:0007669"/>
    <property type="project" value="UniProtKB-UniRule"/>
</dbReference>
<evidence type="ECO:0000259" key="9">
    <source>
        <dbReference type="Pfam" id="PF00082"/>
    </source>
</evidence>
<dbReference type="Pfam" id="PF00082">
    <property type="entry name" value="Peptidase_S8"/>
    <property type="match status" value="1"/>
</dbReference>
<evidence type="ECO:0000256" key="7">
    <source>
        <dbReference type="RuleBase" id="RU003355"/>
    </source>
</evidence>
<evidence type="ECO:0000256" key="3">
    <source>
        <dbReference type="ARBA" id="ARBA00022801"/>
    </source>
</evidence>
<feature type="active site" description="Charge relay system" evidence="5 6">
    <location>
        <position position="249"/>
    </location>
</feature>
<keyword evidence="8" id="KW-0732">Signal</keyword>
<dbReference type="Proteomes" id="UP000520767">
    <property type="component" value="Unassembled WGS sequence"/>
</dbReference>
<dbReference type="InterPro" id="IPR023828">
    <property type="entry name" value="Peptidase_S8_Ser-AS"/>
</dbReference>
<dbReference type="PROSITE" id="PS51892">
    <property type="entry name" value="SUBTILASE"/>
    <property type="match status" value="1"/>
</dbReference>
<dbReference type="PROSITE" id="PS00136">
    <property type="entry name" value="SUBTILASE_ASP"/>
    <property type="match status" value="1"/>
</dbReference>
<sequence>MFRRRAGRQRAAAVLTGAAVAASTVLALHPETEAQQRTPGAGTPDIHTVTLLTGDIVTMGGPERVRVRPAPGRERVSFKTRIEPDGDVHVLPVDVAADVLSGKLDGRLFDVTGLVEAGYDDTRRGDLPLIVGFKDKTRARVAGAKTVDDLPGIDAAAVRADKSPTFWKNARGSVDRVWLDAPVRASLDESVRQIGAPEAWAGGFTGAGATVAVLDTGIDTTHPDLSDAVVAEQNFAEERSEGPGDVHGHGTHLASIITGSGDTYRGVAPDAKLLNGKVLDDNGYGYESWIIAGMEWAATSGADVVNLSLGNVPTDGTDPLSAAVNRLTEETGTLFVAAAGNDGLDEAVSSPASADAALAVGAVDGFDRLAEFSNRGPRAGDGAIKPEITAPGVGIVAARAEGSTLGEPVGEGYMSLSGTSMATPHVAGAAAILAAQHPDWDPVRLKATLMGSARPNPDLSLFEQGTGRVDVAAAVGSTVVSVPAGLSYGLAKWPHHDDEPAVKTLTYANSGPDAVTLDLAAAMTGPEGAAPAEMVTVEPAQVTVPADGTARVTVTIDTTVDTPDGRYTGTITATSGGRAVTTPLTVAKEPESYDLTVRFIDHHGNPAQRYGTALVDVVNPRTYTHGGAPGGGTIRVPKGTYYLDTTVYSETDDELRPLFADFQEPNLVIDRDMEFVFDARETEQVDVKVADPDADEGAVYLKYERKVAWGSGTYAWQPRYFNHGYSTRPSTTTAGADFAMTVRAELAEPDGGGGYRNSPYRYNIQWTDTGRVPADLTRRYADRDLAKVLSTFAADTPGAFGERGMVQTELPFTLTEYYTPDVPWFDWFAELRKDDTLFALLLSEREGKVYRKGTVTRERWNAGPYGPSFPYFTENPGEVAERTGDVVAAQPPMVGDQSLTRWASPTGERGSMQLLTDGEVIAETSYYGSLIAELPPETREYTMRVNVDRSEYARLSTSVTAEWTFRSGHVEDSAALPLLAVRFAPKLDDHNSAPAGESLRIPVDVQRNGVQEPGRVNTAAVEVSFDDGTTWQQVPVHNKHGRTWITVEHPGNAEFVSLRASIDDPAGNTAKHTIIRAYALT</sequence>
<evidence type="ECO:0000256" key="4">
    <source>
        <dbReference type="ARBA" id="ARBA00022825"/>
    </source>
</evidence>
<dbReference type="InterPro" id="IPR015500">
    <property type="entry name" value="Peptidase_S8_subtilisin-rel"/>
</dbReference>
<dbReference type="AlphaFoldDB" id="A0A7W7Q3M5"/>
<protein>
    <submittedName>
        <fullName evidence="10">Subtilisin family serine protease</fullName>
    </submittedName>
</protein>
<dbReference type="RefSeq" id="WP_184810219.1">
    <property type="nucleotide sequence ID" value="NZ_JACHJQ010000002.1"/>
</dbReference>
<dbReference type="PANTHER" id="PTHR43806:SF11">
    <property type="entry name" value="CEREVISIN-RELATED"/>
    <property type="match status" value="1"/>
</dbReference>
<dbReference type="InterPro" id="IPR000209">
    <property type="entry name" value="Peptidase_S8/S53_dom"/>
</dbReference>
<feature type="active site" description="Charge relay system" evidence="5 6">
    <location>
        <position position="420"/>
    </location>
</feature>
<dbReference type="PRINTS" id="PR00723">
    <property type="entry name" value="SUBTILISIN"/>
</dbReference>
<keyword evidence="2 6" id="KW-0645">Protease</keyword>
<dbReference type="PROSITE" id="PS00138">
    <property type="entry name" value="SUBTILASE_SER"/>
    <property type="match status" value="1"/>
</dbReference>
<dbReference type="PANTHER" id="PTHR43806">
    <property type="entry name" value="PEPTIDASE S8"/>
    <property type="match status" value="1"/>
</dbReference>
<evidence type="ECO:0000256" key="5">
    <source>
        <dbReference type="PIRSR" id="PIRSR615500-1"/>
    </source>
</evidence>
<keyword evidence="11" id="KW-1185">Reference proteome</keyword>
<feature type="chain" id="PRO_5039039084" evidence="8">
    <location>
        <begin position="28"/>
        <end position="1081"/>
    </location>
</feature>
<dbReference type="Gene3D" id="3.40.50.200">
    <property type="entry name" value="Peptidase S8/S53 domain"/>
    <property type="match status" value="1"/>
</dbReference>
<evidence type="ECO:0000256" key="1">
    <source>
        <dbReference type="ARBA" id="ARBA00011073"/>
    </source>
</evidence>
<proteinExistence type="inferred from homology"/>
<evidence type="ECO:0000256" key="6">
    <source>
        <dbReference type="PROSITE-ProRule" id="PRU01240"/>
    </source>
</evidence>
<dbReference type="SUPFAM" id="SSF52743">
    <property type="entry name" value="Subtilisin-like"/>
    <property type="match status" value="1"/>
</dbReference>
<dbReference type="EMBL" id="JACHJQ010000002">
    <property type="protein sequence ID" value="MBB4906094.1"/>
    <property type="molecule type" value="Genomic_DNA"/>
</dbReference>
<dbReference type="GO" id="GO:0006508">
    <property type="term" value="P:proteolysis"/>
    <property type="evidence" value="ECO:0007669"/>
    <property type="project" value="UniProtKB-KW"/>
</dbReference>
<name>A0A7W7Q3M5_9PSEU</name>
<feature type="domain" description="Peptidase S8/S53" evidence="9">
    <location>
        <begin position="206"/>
        <end position="467"/>
    </location>
</feature>
<gene>
    <name evidence="10" type="ORF">FHR82_002311</name>
</gene>